<feature type="modified residue" description="4-aspartylphosphate" evidence="11">
    <location>
        <position position="1207"/>
    </location>
</feature>
<comment type="catalytic activity">
    <reaction evidence="1">
        <text>ATP + protein L-histidine = ADP + protein N-phospho-L-histidine.</text>
        <dbReference type="EC" id="2.7.13.3"/>
    </reaction>
</comment>
<protein>
    <recommendedName>
        <fullName evidence="2">histidine kinase</fullName>
        <ecNumber evidence="2">2.7.13.3</ecNumber>
    </recommendedName>
</protein>
<evidence type="ECO:0000256" key="10">
    <source>
        <dbReference type="ARBA" id="ARBA00023163"/>
    </source>
</evidence>
<dbReference type="SMART" id="SM00448">
    <property type="entry name" value="REC"/>
    <property type="match status" value="1"/>
</dbReference>
<dbReference type="GO" id="GO:0043565">
    <property type="term" value="F:sequence-specific DNA binding"/>
    <property type="evidence" value="ECO:0007669"/>
    <property type="project" value="InterPro"/>
</dbReference>
<gene>
    <name evidence="16" type="ORF">SAMN04488007_1699</name>
</gene>
<dbReference type="InterPro" id="IPR036097">
    <property type="entry name" value="HisK_dim/P_sf"/>
</dbReference>
<keyword evidence="4" id="KW-0808">Transferase</keyword>
<dbReference type="InterPro" id="IPR004358">
    <property type="entry name" value="Sig_transdc_His_kin-like_C"/>
</dbReference>
<dbReference type="InterPro" id="IPR001789">
    <property type="entry name" value="Sig_transdc_resp-reg_receiver"/>
</dbReference>
<dbReference type="InterPro" id="IPR011123">
    <property type="entry name" value="Y_Y_Y"/>
</dbReference>
<accession>A0A1M6MQJ5</accession>
<evidence type="ECO:0000256" key="5">
    <source>
        <dbReference type="ARBA" id="ARBA00022741"/>
    </source>
</evidence>
<dbReference type="SMART" id="SM00387">
    <property type="entry name" value="HATPase_c"/>
    <property type="match status" value="1"/>
</dbReference>
<dbReference type="Pfam" id="PF07494">
    <property type="entry name" value="Reg_prop"/>
    <property type="match status" value="6"/>
</dbReference>
<dbReference type="Gene3D" id="3.30.565.10">
    <property type="entry name" value="Histidine kinase-like ATPase, C-terminal domain"/>
    <property type="match status" value="1"/>
</dbReference>
<evidence type="ECO:0000256" key="1">
    <source>
        <dbReference type="ARBA" id="ARBA00000085"/>
    </source>
</evidence>
<dbReference type="SMART" id="SM00388">
    <property type="entry name" value="HisKA"/>
    <property type="match status" value="1"/>
</dbReference>
<sequence>MSSLYLILMLFFGLAHTSYAQNSLKFEHLNTENGLSQSDVNAIFQDDNGFMWFGTHDGLNRYDGYNFTLFKPNPKNQYSISSNLIWKIIDDEKGNLWIGTTGGGLNYFNKKTEKFKQFKSDANNEFSISSDYITLVFIDSDNRLWVGTTKGIDMADLSKPTDSLKFEHYNLYQNSDSPTRNSNNVNTFYEDSMHQIWIGGITGLSKLSRDSNGDMYFQEVNEQINLPNTQVKSIIEDTYGNLILATSNGLYRYASNKTENQLQFIYSGNFNTISINNYHIWAGTDDGLIEFSNLSETKLPELVGLYKYDPENPTNSLSKNAVKSLYIDHTGIIWVGVNGGGVNKFDPQRKQFSHIKKNLELGSLSNDKIRAIHEDSKGNLWVGTEGGGLNLLGKTDKENDFTQFQHFTKINKVFAIEEINLKSSTKLFTGGENSPGLFEIDLDTNKRIGEDDLKPITQVPSSVFSILQDKDRNVWIGFYNGGIQRWLINEDGDTFTKNNFRYNPTNETGIPNNIIRDIYQDTKNNIWFATGDGLAKLPYNQITSKNPKFVNYKNIPNDETTISHNYILTVFESQSGDIWVGTFGGGLNKLIPAKDGKPEHFKTYCEKEGLPNNVIKGILDDDQGNLWLSTNKGLSKFDIDQENFQNYDVNDGLQSNEFSELAAFKTKDGLMLFGGVNGFTAFYPEDIISNKIKAETVLTNFSIFNKPLAIGAEMNGRIILDKSINSIDEIELKHNENSFSFEFAALHYAASSKNKYAYKLDGFDKDWIYTSADNRFATYTNLEPGSYVLRVKASNNDNIWDETPVEIKITVTPPWWRTNLAKFAYLLLAIALLYAFRRFTMIRSAEKHQLELRNLEKDKNEEIHRLKLEFFTNISHEFRTPLTLIKGPLDYLIKKGEKISPKETKDQYGLMRKNTDYLLRLVNQLLDFRKMDHGKMNLNLSKSNIAEFLKEVGEPFQFLSRKKNIEFEIKSSKESILSWFDPDAVEKICNNLLSNAFKFTPEEGNILLEIFDGNDFNKPKDIELKVDQSKYIVIQVKDSGPGIPAHRLQHIFERFYTEIGLTTHVNTKGTGIGLSFTKNLVELHQGIIKVKSDSESGTTFYVWLPKEKETFEEKKEINFHEVFEANTFISKDDADSHAISFMDDIIDQNMTRSRSKLPLLLIVDDNPDIRSFIKKGLGESYYIYEAENGKKGLELANKFMPNIVITDLVMPVMDGIELCNNLKNAQETSHIPVVMLTAKTSQEKEIEGLKTGADAYIRKPFDLEMLELKLANILKDREELRKRFNREITLQPNEVTVTSSDETFLQNAIEIVEKHMMNSEFSVEMLVKEMNMSRSNLYLKIKELTGLSSSEFIRNIRLKRAVQLLEKSDLSVKEIMYMTGFNTASYFSKCFKKQFGVIPSKYIRLNNTDEISDEELEE</sequence>
<dbReference type="Pfam" id="PF12833">
    <property type="entry name" value="HTH_18"/>
    <property type="match status" value="1"/>
</dbReference>
<evidence type="ECO:0000256" key="4">
    <source>
        <dbReference type="ARBA" id="ARBA00022679"/>
    </source>
</evidence>
<dbReference type="STRING" id="228958.SAMN04488007_1699"/>
<dbReference type="PROSITE" id="PS01124">
    <property type="entry name" value="HTH_ARAC_FAMILY_2"/>
    <property type="match status" value="1"/>
</dbReference>
<dbReference type="CDD" id="cd00146">
    <property type="entry name" value="PKD"/>
    <property type="match status" value="1"/>
</dbReference>
<evidence type="ECO:0000259" key="14">
    <source>
        <dbReference type="PROSITE" id="PS50109"/>
    </source>
</evidence>
<dbReference type="InterPro" id="IPR003661">
    <property type="entry name" value="HisK_dim/P_dom"/>
</dbReference>
<dbReference type="PANTHER" id="PTHR43547">
    <property type="entry name" value="TWO-COMPONENT HISTIDINE KINASE"/>
    <property type="match status" value="1"/>
</dbReference>
<dbReference type="Pfam" id="PF02518">
    <property type="entry name" value="HATPase_c"/>
    <property type="match status" value="1"/>
</dbReference>
<organism evidence="16 17">
    <name type="scientific">Maribacter aquivivus</name>
    <dbReference type="NCBI Taxonomy" id="228958"/>
    <lineage>
        <taxon>Bacteria</taxon>
        <taxon>Pseudomonadati</taxon>
        <taxon>Bacteroidota</taxon>
        <taxon>Flavobacteriia</taxon>
        <taxon>Flavobacteriales</taxon>
        <taxon>Flavobacteriaceae</taxon>
        <taxon>Maribacter</taxon>
    </lineage>
</organism>
<dbReference type="GO" id="GO:0000155">
    <property type="term" value="F:phosphorelay sensor kinase activity"/>
    <property type="evidence" value="ECO:0007669"/>
    <property type="project" value="InterPro"/>
</dbReference>
<evidence type="ECO:0000256" key="8">
    <source>
        <dbReference type="ARBA" id="ARBA00023012"/>
    </source>
</evidence>
<dbReference type="Proteomes" id="UP000184314">
    <property type="component" value="Unassembled WGS sequence"/>
</dbReference>
<dbReference type="Gene3D" id="3.40.50.2300">
    <property type="match status" value="1"/>
</dbReference>
<dbReference type="InterPro" id="IPR005467">
    <property type="entry name" value="His_kinase_dom"/>
</dbReference>
<feature type="domain" description="HTH araC/xylS-type" evidence="13">
    <location>
        <begin position="1306"/>
        <end position="1405"/>
    </location>
</feature>
<dbReference type="Gene3D" id="2.60.40.10">
    <property type="entry name" value="Immunoglobulins"/>
    <property type="match status" value="1"/>
</dbReference>
<dbReference type="InterPro" id="IPR003594">
    <property type="entry name" value="HATPase_dom"/>
</dbReference>
<evidence type="ECO:0000256" key="11">
    <source>
        <dbReference type="PROSITE-ProRule" id="PRU00169"/>
    </source>
</evidence>
<dbReference type="Pfam" id="PF07495">
    <property type="entry name" value="Y_Y_Y"/>
    <property type="match status" value="1"/>
</dbReference>
<dbReference type="RefSeq" id="WP_244534023.1">
    <property type="nucleotide sequence ID" value="NZ_FQZX01000001.1"/>
</dbReference>
<dbReference type="CDD" id="cd00075">
    <property type="entry name" value="HATPase"/>
    <property type="match status" value="1"/>
</dbReference>
<keyword evidence="17" id="KW-1185">Reference proteome</keyword>
<keyword evidence="10" id="KW-0804">Transcription</keyword>
<evidence type="ECO:0000313" key="17">
    <source>
        <dbReference type="Proteomes" id="UP000184314"/>
    </source>
</evidence>
<keyword evidence="8" id="KW-0902">Two-component regulatory system</keyword>
<dbReference type="GO" id="GO:0005524">
    <property type="term" value="F:ATP binding"/>
    <property type="evidence" value="ECO:0007669"/>
    <property type="project" value="UniProtKB-KW"/>
</dbReference>
<dbReference type="CDD" id="cd00082">
    <property type="entry name" value="HisKA"/>
    <property type="match status" value="1"/>
</dbReference>
<dbReference type="InterPro" id="IPR011110">
    <property type="entry name" value="Reg_prop"/>
</dbReference>
<keyword evidence="3 11" id="KW-0597">Phosphoprotein</keyword>
<dbReference type="SUPFAM" id="SSF52172">
    <property type="entry name" value="CheY-like"/>
    <property type="match status" value="1"/>
</dbReference>
<evidence type="ECO:0000256" key="6">
    <source>
        <dbReference type="ARBA" id="ARBA00022777"/>
    </source>
</evidence>
<dbReference type="Gene3D" id="1.10.287.130">
    <property type="match status" value="1"/>
</dbReference>
<keyword evidence="6 16" id="KW-0418">Kinase</keyword>
<keyword evidence="5" id="KW-0547">Nucleotide-binding</keyword>
<dbReference type="SMART" id="SM00342">
    <property type="entry name" value="HTH_ARAC"/>
    <property type="match status" value="1"/>
</dbReference>
<dbReference type="GO" id="GO:0003700">
    <property type="term" value="F:DNA-binding transcription factor activity"/>
    <property type="evidence" value="ECO:0007669"/>
    <property type="project" value="InterPro"/>
</dbReference>
<proteinExistence type="predicted"/>
<dbReference type="SUPFAM" id="SSF47384">
    <property type="entry name" value="Homodimeric domain of signal transducing histidine kinase"/>
    <property type="match status" value="1"/>
</dbReference>
<dbReference type="PANTHER" id="PTHR43547:SF2">
    <property type="entry name" value="HYBRID SIGNAL TRANSDUCTION HISTIDINE KINASE C"/>
    <property type="match status" value="1"/>
</dbReference>
<dbReference type="FunFam" id="3.30.565.10:FF:000037">
    <property type="entry name" value="Hybrid sensor histidine kinase/response regulator"/>
    <property type="match status" value="1"/>
</dbReference>
<dbReference type="InterPro" id="IPR018060">
    <property type="entry name" value="HTH_AraC"/>
</dbReference>
<dbReference type="PRINTS" id="PR00344">
    <property type="entry name" value="BCTRLSENSOR"/>
</dbReference>
<evidence type="ECO:0000256" key="7">
    <source>
        <dbReference type="ARBA" id="ARBA00022840"/>
    </source>
</evidence>
<evidence type="ECO:0000256" key="3">
    <source>
        <dbReference type="ARBA" id="ARBA00022553"/>
    </source>
</evidence>
<dbReference type="InterPro" id="IPR013783">
    <property type="entry name" value="Ig-like_fold"/>
</dbReference>
<dbReference type="Pfam" id="PF00072">
    <property type="entry name" value="Response_reg"/>
    <property type="match status" value="1"/>
</dbReference>
<dbReference type="CDD" id="cd17574">
    <property type="entry name" value="REC_OmpR"/>
    <property type="match status" value="1"/>
</dbReference>
<keyword evidence="7" id="KW-0067">ATP-binding</keyword>
<name>A0A1M6MQJ5_9FLAO</name>
<dbReference type="InterPro" id="IPR011006">
    <property type="entry name" value="CheY-like_superfamily"/>
</dbReference>
<dbReference type="PROSITE" id="PS50109">
    <property type="entry name" value="HIS_KIN"/>
    <property type="match status" value="1"/>
</dbReference>
<dbReference type="Gene3D" id="1.10.10.60">
    <property type="entry name" value="Homeodomain-like"/>
    <property type="match status" value="2"/>
</dbReference>
<feature type="domain" description="Response regulatory" evidence="15">
    <location>
        <begin position="1159"/>
        <end position="1274"/>
    </location>
</feature>
<evidence type="ECO:0000256" key="2">
    <source>
        <dbReference type="ARBA" id="ARBA00012438"/>
    </source>
</evidence>
<dbReference type="SUPFAM" id="SSF63829">
    <property type="entry name" value="Calcium-dependent phosphotriesterase"/>
    <property type="match status" value="3"/>
</dbReference>
<dbReference type="SUPFAM" id="SSF55874">
    <property type="entry name" value="ATPase domain of HSP90 chaperone/DNA topoisomerase II/histidine kinase"/>
    <property type="match status" value="1"/>
</dbReference>
<dbReference type="Gene3D" id="2.130.10.10">
    <property type="entry name" value="YVTN repeat-like/Quinoprotein amine dehydrogenase"/>
    <property type="match status" value="3"/>
</dbReference>
<dbReference type="PROSITE" id="PS50110">
    <property type="entry name" value="RESPONSE_REGULATORY"/>
    <property type="match status" value="1"/>
</dbReference>
<keyword evidence="9" id="KW-0805">Transcription regulation</keyword>
<evidence type="ECO:0000259" key="13">
    <source>
        <dbReference type="PROSITE" id="PS01124"/>
    </source>
</evidence>
<feature type="chain" id="PRO_5009919582" description="histidine kinase" evidence="12">
    <location>
        <begin position="21"/>
        <end position="1418"/>
    </location>
</feature>
<reference evidence="17" key="1">
    <citation type="submission" date="2016-11" db="EMBL/GenBank/DDBJ databases">
        <authorList>
            <person name="Varghese N."/>
            <person name="Submissions S."/>
        </authorList>
    </citation>
    <scope>NUCLEOTIDE SEQUENCE [LARGE SCALE GENOMIC DNA]</scope>
    <source>
        <strain evidence="17">DSM 16478</strain>
    </source>
</reference>
<dbReference type="FunFam" id="1.10.10.60:FF:000284">
    <property type="entry name" value="Two-component system sensor histidine kinase/response regulator"/>
    <property type="match status" value="1"/>
</dbReference>
<dbReference type="FunFam" id="2.60.40.10:FF:000791">
    <property type="entry name" value="Two-component system sensor histidine kinase/response regulator"/>
    <property type="match status" value="1"/>
</dbReference>
<dbReference type="FunFam" id="1.10.287.130:FF:000045">
    <property type="entry name" value="Two-component system sensor histidine kinase/response regulator"/>
    <property type="match status" value="1"/>
</dbReference>
<dbReference type="InterPro" id="IPR036890">
    <property type="entry name" value="HATPase_C_sf"/>
</dbReference>
<evidence type="ECO:0000259" key="15">
    <source>
        <dbReference type="PROSITE" id="PS50110"/>
    </source>
</evidence>
<feature type="domain" description="Histidine kinase" evidence="14">
    <location>
        <begin position="873"/>
        <end position="1108"/>
    </location>
</feature>
<dbReference type="EC" id="2.7.13.3" evidence="2"/>
<dbReference type="SUPFAM" id="SSF46689">
    <property type="entry name" value="Homeodomain-like"/>
    <property type="match status" value="1"/>
</dbReference>
<dbReference type="EMBL" id="FQZX01000001">
    <property type="protein sequence ID" value="SHJ85679.1"/>
    <property type="molecule type" value="Genomic_DNA"/>
</dbReference>
<evidence type="ECO:0000313" key="16">
    <source>
        <dbReference type="EMBL" id="SHJ85679.1"/>
    </source>
</evidence>
<keyword evidence="12" id="KW-0732">Signal</keyword>
<dbReference type="Pfam" id="PF00512">
    <property type="entry name" value="HisKA"/>
    <property type="match status" value="1"/>
</dbReference>
<evidence type="ECO:0000256" key="12">
    <source>
        <dbReference type="SAM" id="SignalP"/>
    </source>
</evidence>
<feature type="signal peptide" evidence="12">
    <location>
        <begin position="1"/>
        <end position="20"/>
    </location>
</feature>
<dbReference type="InterPro" id="IPR009057">
    <property type="entry name" value="Homeodomain-like_sf"/>
</dbReference>
<evidence type="ECO:0000256" key="9">
    <source>
        <dbReference type="ARBA" id="ARBA00023015"/>
    </source>
</evidence>
<dbReference type="InterPro" id="IPR015943">
    <property type="entry name" value="WD40/YVTN_repeat-like_dom_sf"/>
</dbReference>